<dbReference type="InterPro" id="IPR002611">
    <property type="entry name" value="IstB_ATP-bd"/>
</dbReference>
<dbReference type="GO" id="GO:0005524">
    <property type="term" value="F:ATP binding"/>
    <property type="evidence" value="ECO:0007669"/>
    <property type="project" value="UniProtKB-KW"/>
</dbReference>
<dbReference type="SMART" id="SM00382">
    <property type="entry name" value="AAA"/>
    <property type="match status" value="1"/>
</dbReference>
<dbReference type="AlphaFoldDB" id="I3C1J1"/>
<keyword evidence="2" id="KW-0547">Nucleotide-binding</keyword>
<dbReference type="HOGENOM" id="CLU_062999_7_0_10"/>
<dbReference type="PANTHER" id="PTHR30050">
    <property type="entry name" value="CHROMOSOMAL REPLICATION INITIATOR PROTEIN DNAA"/>
    <property type="match status" value="1"/>
</dbReference>
<keyword evidence="3" id="KW-0067">ATP-binding</keyword>
<sequence length="264" mass="30578">MNDQTLQQMKQLRLYGMHRAFTTTLEANHLAYTNDELVAYLLQSEWDDKHNRKIERLTKAAKFRYKASVEEISFESSRMIDKNLLIRFTSCEFIKNKENILITGSTGVGKSFIASAIGYQACSLGYKVKYYNINKLFAKLKLAKADGSYMKEIDRIEKQDLLILDDFGLQELDTNKRQAFMEIIEDRHGKRATIIASQLPIMGWHQIIGEQTIADAILDRLVHAAHRVELKGESMRKKRKNNDKFYIFISTKLLFLEPVLLCSI</sequence>
<evidence type="ECO:0000259" key="4">
    <source>
        <dbReference type="SMART" id="SM00382"/>
    </source>
</evidence>
<dbReference type="STRING" id="926559.JoomaDRAFT_0430"/>
<dbReference type="Pfam" id="PF01695">
    <property type="entry name" value="IstB_IS21"/>
    <property type="match status" value="1"/>
</dbReference>
<dbReference type="InterPro" id="IPR028350">
    <property type="entry name" value="DNAC/IstB-like"/>
</dbReference>
<name>I3C1J1_9FLAO</name>
<dbReference type="InterPro" id="IPR047661">
    <property type="entry name" value="IstB"/>
</dbReference>
<evidence type="ECO:0000313" key="5">
    <source>
        <dbReference type="EMBL" id="EIJ37484.1"/>
    </source>
</evidence>
<feature type="domain" description="AAA+ ATPase" evidence="4">
    <location>
        <begin position="96"/>
        <end position="234"/>
    </location>
</feature>
<dbReference type="CDD" id="cd00009">
    <property type="entry name" value="AAA"/>
    <property type="match status" value="1"/>
</dbReference>
<evidence type="ECO:0000256" key="1">
    <source>
        <dbReference type="ARBA" id="ARBA00008059"/>
    </source>
</evidence>
<dbReference type="EMBL" id="JH651380">
    <property type="protein sequence ID" value="EIJ37484.1"/>
    <property type="molecule type" value="Genomic_DNA"/>
</dbReference>
<comment type="similarity">
    <text evidence="1">Belongs to the IS21/IS1162 putative ATP-binding protein family.</text>
</comment>
<dbReference type="InterPro" id="IPR003593">
    <property type="entry name" value="AAA+_ATPase"/>
</dbReference>
<dbReference type="Gene3D" id="3.40.50.300">
    <property type="entry name" value="P-loop containing nucleotide triphosphate hydrolases"/>
    <property type="match status" value="1"/>
</dbReference>
<organism evidence="5 6">
    <name type="scientific">Galbibacter orientalis DSM 19592</name>
    <dbReference type="NCBI Taxonomy" id="926559"/>
    <lineage>
        <taxon>Bacteria</taxon>
        <taxon>Pseudomonadati</taxon>
        <taxon>Bacteroidota</taxon>
        <taxon>Flavobacteriia</taxon>
        <taxon>Flavobacteriales</taxon>
        <taxon>Flavobacteriaceae</taxon>
        <taxon>Galbibacter</taxon>
    </lineage>
</organism>
<dbReference type="PIRSF" id="PIRSF003073">
    <property type="entry name" value="DNAC_TnpB_IstB"/>
    <property type="match status" value="1"/>
</dbReference>
<dbReference type="Proteomes" id="UP000004690">
    <property type="component" value="Unassembled WGS sequence"/>
</dbReference>
<dbReference type="NCBIfam" id="NF038214">
    <property type="entry name" value="IS21_help_AAA"/>
    <property type="match status" value="1"/>
</dbReference>
<evidence type="ECO:0000256" key="3">
    <source>
        <dbReference type="ARBA" id="ARBA00022840"/>
    </source>
</evidence>
<evidence type="ECO:0000313" key="6">
    <source>
        <dbReference type="Proteomes" id="UP000004690"/>
    </source>
</evidence>
<dbReference type="GO" id="GO:0006260">
    <property type="term" value="P:DNA replication"/>
    <property type="evidence" value="ECO:0007669"/>
    <property type="project" value="TreeGrafter"/>
</dbReference>
<dbReference type="eggNOG" id="COG1484">
    <property type="taxonomic scope" value="Bacteria"/>
</dbReference>
<proteinExistence type="inferred from homology"/>
<dbReference type="PANTHER" id="PTHR30050:SF4">
    <property type="entry name" value="ATP-BINDING PROTEIN RV3427C IN INSERTION SEQUENCE-RELATED"/>
    <property type="match status" value="1"/>
</dbReference>
<dbReference type="InterPro" id="IPR027417">
    <property type="entry name" value="P-loop_NTPase"/>
</dbReference>
<keyword evidence="6" id="KW-1185">Reference proteome</keyword>
<protein>
    <submittedName>
        <fullName evidence="5">DNA replication protein</fullName>
    </submittedName>
</protein>
<accession>I3C1J1</accession>
<evidence type="ECO:0000256" key="2">
    <source>
        <dbReference type="ARBA" id="ARBA00022741"/>
    </source>
</evidence>
<gene>
    <name evidence="5" type="ORF">JoomaDRAFT_0430</name>
</gene>
<dbReference type="SUPFAM" id="SSF52540">
    <property type="entry name" value="P-loop containing nucleoside triphosphate hydrolases"/>
    <property type="match status" value="1"/>
</dbReference>
<dbReference type="OrthoDB" id="8064373at2"/>
<dbReference type="RefSeq" id="WP_008616390.1">
    <property type="nucleotide sequence ID" value="NZ_JH651380.1"/>
</dbReference>
<reference evidence="5 6" key="1">
    <citation type="submission" date="2012-02" db="EMBL/GenBank/DDBJ databases">
        <title>Improved High-Quality Draft genome of Joostella marina DSM 19592.</title>
        <authorList>
            <consortium name="US DOE Joint Genome Institute (JGI-PGF)"/>
            <person name="Lucas S."/>
            <person name="Copeland A."/>
            <person name="Lapidus A."/>
            <person name="Bruce D."/>
            <person name="Goodwin L."/>
            <person name="Pitluck S."/>
            <person name="Peters L."/>
            <person name="Chertkov O."/>
            <person name="Ovchinnikova G."/>
            <person name="Kyrpides N."/>
            <person name="Mavromatis K."/>
            <person name="Detter J.C."/>
            <person name="Han C."/>
            <person name="Land M."/>
            <person name="Hauser L."/>
            <person name="Markowitz V."/>
            <person name="Cheng J.-F."/>
            <person name="Hugenholtz P."/>
            <person name="Woyke T."/>
            <person name="Wu D."/>
            <person name="Tindall B."/>
            <person name="Brambilla E."/>
            <person name="Klenk H.-P."/>
            <person name="Eisen J.A."/>
        </authorList>
    </citation>
    <scope>NUCLEOTIDE SEQUENCE [LARGE SCALE GENOMIC DNA]</scope>
    <source>
        <strain evidence="5 6">DSM 19592</strain>
    </source>
</reference>